<dbReference type="NCBIfam" id="TIGR01640">
    <property type="entry name" value="F_box_assoc_1"/>
    <property type="match status" value="1"/>
</dbReference>
<dbReference type="AlphaFoldDB" id="A0A2Z6M2E9"/>
<dbReference type="EMBL" id="DF973332">
    <property type="protein sequence ID" value="GAU26311.1"/>
    <property type="molecule type" value="Genomic_DNA"/>
</dbReference>
<evidence type="ECO:0000259" key="1">
    <source>
        <dbReference type="Pfam" id="PF08268"/>
    </source>
</evidence>
<evidence type="ECO:0000313" key="2">
    <source>
        <dbReference type="EMBL" id="GAU26311.1"/>
    </source>
</evidence>
<dbReference type="PANTHER" id="PTHR31672">
    <property type="entry name" value="BNACNNG10540D PROTEIN"/>
    <property type="match status" value="1"/>
</dbReference>
<evidence type="ECO:0000313" key="3">
    <source>
        <dbReference type="Proteomes" id="UP000242715"/>
    </source>
</evidence>
<accession>A0A2Z6M2E9</accession>
<reference evidence="3" key="1">
    <citation type="journal article" date="2017" name="Front. Plant Sci.">
        <title>Climate Clever Clovers: New Paradigm to Reduce the Environmental Footprint of Ruminants by Breeding Low Methanogenic Forages Utilizing Haplotype Variation.</title>
        <authorList>
            <person name="Kaur P."/>
            <person name="Appels R."/>
            <person name="Bayer P.E."/>
            <person name="Keeble-Gagnere G."/>
            <person name="Wang J."/>
            <person name="Hirakawa H."/>
            <person name="Shirasawa K."/>
            <person name="Vercoe P."/>
            <person name="Stefanova K."/>
            <person name="Durmic Z."/>
            <person name="Nichols P."/>
            <person name="Revell C."/>
            <person name="Isobe S.N."/>
            <person name="Edwards D."/>
            <person name="Erskine W."/>
        </authorList>
    </citation>
    <scope>NUCLEOTIDE SEQUENCE [LARGE SCALE GENOMIC DNA]</scope>
    <source>
        <strain evidence="3">cv. Daliak</strain>
    </source>
</reference>
<feature type="domain" description="F-box associated beta-propeller type 3" evidence="1">
    <location>
        <begin position="10"/>
        <end position="224"/>
    </location>
</feature>
<gene>
    <name evidence="2" type="ORF">TSUD_56090</name>
</gene>
<dbReference type="Proteomes" id="UP000242715">
    <property type="component" value="Unassembled WGS sequence"/>
</dbReference>
<dbReference type="PANTHER" id="PTHR31672:SF13">
    <property type="entry name" value="F-BOX PROTEIN CPR30-LIKE"/>
    <property type="match status" value="1"/>
</dbReference>
<keyword evidence="3" id="KW-1185">Reference proteome</keyword>
<organism evidence="2 3">
    <name type="scientific">Trifolium subterraneum</name>
    <name type="common">Subterranean clover</name>
    <dbReference type="NCBI Taxonomy" id="3900"/>
    <lineage>
        <taxon>Eukaryota</taxon>
        <taxon>Viridiplantae</taxon>
        <taxon>Streptophyta</taxon>
        <taxon>Embryophyta</taxon>
        <taxon>Tracheophyta</taxon>
        <taxon>Spermatophyta</taxon>
        <taxon>Magnoliopsida</taxon>
        <taxon>eudicotyledons</taxon>
        <taxon>Gunneridae</taxon>
        <taxon>Pentapetalae</taxon>
        <taxon>rosids</taxon>
        <taxon>fabids</taxon>
        <taxon>Fabales</taxon>
        <taxon>Fabaceae</taxon>
        <taxon>Papilionoideae</taxon>
        <taxon>50 kb inversion clade</taxon>
        <taxon>NPAAA clade</taxon>
        <taxon>Hologalegina</taxon>
        <taxon>IRL clade</taxon>
        <taxon>Trifolieae</taxon>
        <taxon>Trifolium</taxon>
    </lineage>
</organism>
<dbReference type="Pfam" id="PF08268">
    <property type="entry name" value="FBA_3"/>
    <property type="match status" value="1"/>
</dbReference>
<proteinExistence type="predicted"/>
<dbReference type="InterPro" id="IPR050796">
    <property type="entry name" value="SCF_F-box_component"/>
</dbReference>
<dbReference type="OrthoDB" id="591557at2759"/>
<dbReference type="InterPro" id="IPR013187">
    <property type="entry name" value="F-box-assoc_dom_typ3"/>
</dbReference>
<protein>
    <recommendedName>
        <fullName evidence="1">F-box associated beta-propeller type 3 domain-containing protein</fullName>
    </recommendedName>
</protein>
<name>A0A2Z6M2E9_TRISU</name>
<sequence length="365" mass="42538">MPSESFSDIEIKGSCRGFILLHCSSAFYLWNPSTGLHKKIPLSPFRFDLDEDSEYFYGFGYDQLTDDYLIVSISYDIIPPYLEFFSLRANTWKQIDSTHIHHSYANEDLCTTGTLFNGAIHWFAYCLDLQEGVIVVFDLVERKLLDMHLPDEFDFDLEYFGLWIFQEFLSLWAKNYDNDTVDIWVMKEYKVHSSWIKTHVLPIDAIPTKYISPLCSTKSGDIVGTDDRTRLVKYNDEGQLLGCRSYCNNRYEFEVAMYTESLLSLPRDNAANPEYSAESNSNASKFQLITVSVWFIFLRWKTWLTYSFIAILLPRNEGIFDGRVGDPSELLDDIMMLSWKWYLSDTKAVHFCWKFRLHCGPPPSA</sequence>
<dbReference type="InterPro" id="IPR017451">
    <property type="entry name" value="F-box-assoc_interact_dom"/>
</dbReference>